<organism evidence="1 2">
    <name type="scientific">Pseudoduganella chitinolytica</name>
    <dbReference type="NCBI Taxonomy" id="34070"/>
    <lineage>
        <taxon>Bacteria</taxon>
        <taxon>Pseudomonadati</taxon>
        <taxon>Pseudomonadota</taxon>
        <taxon>Betaproteobacteria</taxon>
        <taxon>Burkholderiales</taxon>
        <taxon>Oxalobacteraceae</taxon>
        <taxon>Telluria group</taxon>
        <taxon>Pseudoduganella</taxon>
    </lineage>
</organism>
<keyword evidence="2" id="KW-1185">Reference proteome</keyword>
<proteinExistence type="predicted"/>
<dbReference type="Gene3D" id="3.40.50.150">
    <property type="entry name" value="Vaccinia Virus protein VP39"/>
    <property type="match status" value="1"/>
</dbReference>
<accession>A0ABY8BD33</accession>
<reference evidence="1 2" key="1">
    <citation type="submission" date="2023-02" db="EMBL/GenBank/DDBJ databases">
        <title>Gemone sequence of Telluria chitinolytica ACM 3522T.</title>
        <authorList>
            <person name="Frediansyah A."/>
            <person name="Miess H."/>
            <person name="Gross H."/>
        </authorList>
    </citation>
    <scope>NUCLEOTIDE SEQUENCE [LARGE SCALE GENOMIC DNA]</scope>
    <source>
        <strain evidence="1 2">ACM 3522</strain>
    </source>
</reference>
<dbReference type="RefSeq" id="WP_277415015.1">
    <property type="nucleotide sequence ID" value="NZ_CP119083.1"/>
</dbReference>
<evidence type="ECO:0000313" key="2">
    <source>
        <dbReference type="Proteomes" id="UP001216510"/>
    </source>
</evidence>
<protein>
    <submittedName>
        <fullName evidence="1">Methyltransferase domain-containing protein</fullName>
    </submittedName>
</protein>
<dbReference type="GO" id="GO:0008168">
    <property type="term" value="F:methyltransferase activity"/>
    <property type="evidence" value="ECO:0007669"/>
    <property type="project" value="UniProtKB-KW"/>
</dbReference>
<dbReference type="Pfam" id="PF13489">
    <property type="entry name" value="Methyltransf_23"/>
    <property type="match status" value="1"/>
</dbReference>
<keyword evidence="1" id="KW-0489">Methyltransferase</keyword>
<gene>
    <name evidence="1" type="ORF">PX653_23015</name>
</gene>
<dbReference type="InterPro" id="IPR029063">
    <property type="entry name" value="SAM-dependent_MTases_sf"/>
</dbReference>
<dbReference type="CDD" id="cd02440">
    <property type="entry name" value="AdoMet_MTases"/>
    <property type="match status" value="1"/>
</dbReference>
<evidence type="ECO:0000313" key="1">
    <source>
        <dbReference type="EMBL" id="WEF32259.1"/>
    </source>
</evidence>
<sequence>MQQTPIHDVPNPDILNFMRPGFSGVVEVGSSSGALAHAYRSTTPECHYVGIEIDAAYAEASRAHCQEVIYGNVEHLTEDDIARLAGRAQCWVFGDALEHLYDPWKLIERIRKYSAPGTELIACIPNVQYWGLQSVLNAGQWMYQDAGLLDRTHIRWFTRQTMMHMFMSNGFQVVDMSLRVGQQPSPQMAEAIQQMARAGGYDPQQALNDAIAFQYVMRCVAV</sequence>
<name>A0ABY8BD33_9BURK</name>
<dbReference type="Proteomes" id="UP001216510">
    <property type="component" value="Chromosome"/>
</dbReference>
<dbReference type="GO" id="GO:0032259">
    <property type="term" value="P:methylation"/>
    <property type="evidence" value="ECO:0007669"/>
    <property type="project" value="UniProtKB-KW"/>
</dbReference>
<keyword evidence="1" id="KW-0808">Transferase</keyword>
<dbReference type="SUPFAM" id="SSF53335">
    <property type="entry name" value="S-adenosyl-L-methionine-dependent methyltransferases"/>
    <property type="match status" value="1"/>
</dbReference>
<dbReference type="EMBL" id="CP119083">
    <property type="protein sequence ID" value="WEF32259.1"/>
    <property type="molecule type" value="Genomic_DNA"/>
</dbReference>